<keyword evidence="1" id="KW-0489">Methyltransferase</keyword>
<dbReference type="PANTHER" id="PTHR12350:SF19">
    <property type="entry name" value="SET DOMAIN-CONTAINING PROTEIN"/>
    <property type="match status" value="1"/>
</dbReference>
<dbReference type="Proteomes" id="UP000664859">
    <property type="component" value="Unassembled WGS sequence"/>
</dbReference>
<evidence type="ECO:0000256" key="2">
    <source>
        <dbReference type="ARBA" id="ARBA00022679"/>
    </source>
</evidence>
<evidence type="ECO:0000256" key="1">
    <source>
        <dbReference type="ARBA" id="ARBA00022603"/>
    </source>
</evidence>
<evidence type="ECO:0000256" key="3">
    <source>
        <dbReference type="ARBA" id="ARBA00022691"/>
    </source>
</evidence>
<name>A0A836CN25_9STRA</name>
<feature type="domain" description="Post-SET" evidence="5">
    <location>
        <begin position="117"/>
        <end position="133"/>
    </location>
</feature>
<dbReference type="InterPro" id="IPR003616">
    <property type="entry name" value="Post-SET_dom"/>
</dbReference>
<organism evidence="6 7">
    <name type="scientific">Tribonema minus</name>
    <dbReference type="NCBI Taxonomy" id="303371"/>
    <lineage>
        <taxon>Eukaryota</taxon>
        <taxon>Sar</taxon>
        <taxon>Stramenopiles</taxon>
        <taxon>Ochrophyta</taxon>
        <taxon>PX clade</taxon>
        <taxon>Xanthophyceae</taxon>
        <taxon>Tribonematales</taxon>
        <taxon>Tribonemataceae</taxon>
        <taxon>Tribonema</taxon>
    </lineage>
</organism>
<evidence type="ECO:0000259" key="4">
    <source>
        <dbReference type="PROSITE" id="PS50280"/>
    </source>
</evidence>
<keyword evidence="2" id="KW-0808">Transferase</keyword>
<dbReference type="PROSITE" id="PS50280">
    <property type="entry name" value="SET"/>
    <property type="match status" value="1"/>
</dbReference>
<dbReference type="PROSITE" id="PS50868">
    <property type="entry name" value="POST_SET"/>
    <property type="match status" value="1"/>
</dbReference>
<proteinExistence type="predicted"/>
<reference evidence="6" key="1">
    <citation type="submission" date="2021-02" db="EMBL/GenBank/DDBJ databases">
        <title>First Annotated Genome of the Yellow-green Alga Tribonema minus.</title>
        <authorList>
            <person name="Mahan K.M."/>
        </authorList>
    </citation>
    <scope>NUCLEOTIDE SEQUENCE</scope>
    <source>
        <strain evidence="6">UTEX B ZZ1240</strain>
    </source>
</reference>
<dbReference type="PANTHER" id="PTHR12350">
    <property type="entry name" value="HISTONE-LYSINE N-METHYLTRANSFERASE-RELATED"/>
    <property type="match status" value="1"/>
</dbReference>
<sequence>MVLYAIEKDATGDYLVAAEDMPAGTLVLTEGGDIYETPTMHTVQVDETNHLDCKGPIRLTNHSCDPSCRMALAVTPPSTAAADAATTATCSLVTRRAVARGERLTFDYALTEWDMAAPFDCVCGEAACRGSVRGFRHLSADTQRRLAGAGTEGGLAPHVERCWRAETGGAAAGTGTEAASNGGAAAGTGTEAATFCGHSRFSDPGDINVSARNIGCWRRENGGAAGGGGGEGRRRRCRSAGTGTEAAARCWRAGKGGAAAGTGTGTGTEAAVNSGGGAAAAGTEAATV</sequence>
<dbReference type="Pfam" id="PF00856">
    <property type="entry name" value="SET"/>
    <property type="match status" value="1"/>
</dbReference>
<gene>
    <name evidence="6" type="ORF">JKP88DRAFT_286761</name>
</gene>
<accession>A0A836CN25</accession>
<evidence type="ECO:0000259" key="5">
    <source>
        <dbReference type="PROSITE" id="PS50868"/>
    </source>
</evidence>
<dbReference type="Gene3D" id="2.170.270.10">
    <property type="entry name" value="SET domain"/>
    <property type="match status" value="1"/>
</dbReference>
<dbReference type="GO" id="GO:0008168">
    <property type="term" value="F:methyltransferase activity"/>
    <property type="evidence" value="ECO:0007669"/>
    <property type="project" value="UniProtKB-KW"/>
</dbReference>
<comment type="caution">
    <text evidence="6">The sequence shown here is derived from an EMBL/GenBank/DDBJ whole genome shotgun (WGS) entry which is preliminary data.</text>
</comment>
<evidence type="ECO:0000313" key="6">
    <source>
        <dbReference type="EMBL" id="KAG5189386.1"/>
    </source>
</evidence>
<dbReference type="InterPro" id="IPR046341">
    <property type="entry name" value="SET_dom_sf"/>
</dbReference>
<dbReference type="EMBL" id="JAFCMP010000051">
    <property type="protein sequence ID" value="KAG5189386.1"/>
    <property type="molecule type" value="Genomic_DNA"/>
</dbReference>
<evidence type="ECO:0000313" key="7">
    <source>
        <dbReference type="Proteomes" id="UP000664859"/>
    </source>
</evidence>
<dbReference type="OrthoDB" id="57563at2759"/>
<dbReference type="InterPro" id="IPR001214">
    <property type="entry name" value="SET_dom"/>
</dbReference>
<dbReference type="InterPro" id="IPR053201">
    <property type="entry name" value="Flavunoidine_N-MTase"/>
</dbReference>
<keyword evidence="7" id="KW-1185">Reference proteome</keyword>
<protein>
    <recommendedName>
        <fullName evidence="8">Post-SET domain-containing protein</fullName>
    </recommendedName>
</protein>
<dbReference type="SUPFAM" id="SSF82199">
    <property type="entry name" value="SET domain"/>
    <property type="match status" value="1"/>
</dbReference>
<evidence type="ECO:0008006" key="8">
    <source>
        <dbReference type="Google" id="ProtNLM"/>
    </source>
</evidence>
<feature type="domain" description="SET" evidence="4">
    <location>
        <begin position="1"/>
        <end position="109"/>
    </location>
</feature>
<keyword evidence="3" id="KW-0949">S-adenosyl-L-methionine</keyword>
<dbReference type="GO" id="GO:0032259">
    <property type="term" value="P:methylation"/>
    <property type="evidence" value="ECO:0007669"/>
    <property type="project" value="UniProtKB-KW"/>
</dbReference>
<dbReference type="AlphaFoldDB" id="A0A836CN25"/>